<evidence type="ECO:0000313" key="2">
    <source>
        <dbReference type="EMBL" id="OSX73662.1"/>
    </source>
</evidence>
<organism evidence="2 3">
    <name type="scientific">Porphyra umbilicalis</name>
    <name type="common">Purple laver</name>
    <name type="synonym">Red alga</name>
    <dbReference type="NCBI Taxonomy" id="2786"/>
    <lineage>
        <taxon>Eukaryota</taxon>
        <taxon>Rhodophyta</taxon>
        <taxon>Bangiophyceae</taxon>
        <taxon>Bangiales</taxon>
        <taxon>Bangiaceae</taxon>
        <taxon>Porphyra</taxon>
    </lineage>
</organism>
<keyword evidence="1" id="KW-1133">Transmembrane helix</keyword>
<keyword evidence="1" id="KW-0472">Membrane</keyword>
<gene>
    <name evidence="2" type="ORF">BU14_0332s0014</name>
</gene>
<evidence type="ECO:0000256" key="1">
    <source>
        <dbReference type="SAM" id="Phobius"/>
    </source>
</evidence>
<dbReference type="AlphaFoldDB" id="A0A1X6NYJ0"/>
<sequence length="296" mass="30617">MNTAHLRSPLSGALHDDSLHIRPNRLIRSTRAHAPAQTTEVYHKLPTTLLPNEVMTAAASGIGCVAARLSAVVWSRTKTARSAVAVVVAAISRAVALLVVASIVATTTALLVVDVAMRWGVLLSSYFLKPAGTSLSVDGGDTGERAAAAVIEAVKMVVIVANSGRETLSQRPMSWPVVVALIGYTGYRVTQIVACGVDAKPPPAVCACAKAPASISSGTSLPSTTGTYGVPIVSGREQEAALTAIAISAASTLSPMDAEDLWEALYLRAKGQWRAAAASRMAASRVAASRWPGPCP</sequence>
<keyword evidence="1" id="KW-0812">Transmembrane</keyword>
<keyword evidence="3" id="KW-1185">Reference proteome</keyword>
<name>A0A1X6NYJ0_PORUM</name>
<dbReference type="Proteomes" id="UP000218209">
    <property type="component" value="Unassembled WGS sequence"/>
</dbReference>
<protein>
    <submittedName>
        <fullName evidence="2">Uncharacterized protein</fullName>
    </submittedName>
</protein>
<accession>A0A1X6NYJ0</accession>
<evidence type="ECO:0000313" key="3">
    <source>
        <dbReference type="Proteomes" id="UP000218209"/>
    </source>
</evidence>
<reference evidence="2 3" key="1">
    <citation type="submission" date="2017-03" db="EMBL/GenBank/DDBJ databases">
        <title>WGS assembly of Porphyra umbilicalis.</title>
        <authorList>
            <person name="Brawley S.H."/>
            <person name="Blouin N.A."/>
            <person name="Ficko-Blean E."/>
            <person name="Wheeler G.L."/>
            <person name="Lohr M."/>
            <person name="Goodson H.V."/>
            <person name="Jenkins J.W."/>
            <person name="Blaby-Haas C.E."/>
            <person name="Helliwell K.E."/>
            <person name="Chan C."/>
            <person name="Marriage T."/>
            <person name="Bhattacharya D."/>
            <person name="Klein A.S."/>
            <person name="Badis Y."/>
            <person name="Brodie J."/>
            <person name="Cao Y."/>
            <person name="Collen J."/>
            <person name="Dittami S.M."/>
            <person name="Gachon C.M."/>
            <person name="Green B.R."/>
            <person name="Karpowicz S."/>
            <person name="Kim J.W."/>
            <person name="Kudahl U."/>
            <person name="Lin S."/>
            <person name="Michel G."/>
            <person name="Mittag M."/>
            <person name="Olson B.J."/>
            <person name="Pangilinan J."/>
            <person name="Peng Y."/>
            <person name="Qiu H."/>
            <person name="Shu S."/>
            <person name="Singer J.T."/>
            <person name="Smith A.G."/>
            <person name="Sprecher B.N."/>
            <person name="Wagner V."/>
            <person name="Wang W."/>
            <person name="Wang Z.-Y."/>
            <person name="Yan J."/>
            <person name="Yarish C."/>
            <person name="Zoeuner-Riek S."/>
            <person name="Zhuang Y."/>
            <person name="Zou Y."/>
            <person name="Lindquist E.A."/>
            <person name="Grimwood J."/>
            <person name="Barry K."/>
            <person name="Rokhsar D.S."/>
            <person name="Schmutz J."/>
            <person name="Stiller J.W."/>
            <person name="Grossman A.R."/>
            <person name="Prochnik S.E."/>
        </authorList>
    </citation>
    <scope>NUCLEOTIDE SEQUENCE [LARGE SCALE GENOMIC DNA]</scope>
    <source>
        <strain evidence="2">4086291</strain>
    </source>
</reference>
<feature type="transmembrane region" description="Helical" evidence="1">
    <location>
        <begin position="54"/>
        <end position="71"/>
    </location>
</feature>
<proteinExistence type="predicted"/>
<dbReference type="EMBL" id="KV918984">
    <property type="protein sequence ID" value="OSX73662.1"/>
    <property type="molecule type" value="Genomic_DNA"/>
</dbReference>